<gene>
    <name evidence="2" type="ORF">XJ32_09385</name>
</gene>
<dbReference type="GO" id="GO:0003677">
    <property type="term" value="F:DNA binding"/>
    <property type="evidence" value="ECO:0007669"/>
    <property type="project" value="UniProtKB-KW"/>
</dbReference>
<sequence length="139" mass="16215">MQLSKFSDYSFRALIYLAQHDNTLNTIENMASELRISQNHLKKIIHKLSKGQFIKTFRGREGGIKLAKKPKDIGLADVLLYTEINTDFVECLKHNSKHTECPYQINCNLKSIIHKAKDAFMQEFQKYSLQDLLQTDEYM</sequence>
<keyword evidence="1" id="KW-0238">DNA-binding</keyword>
<dbReference type="PANTHER" id="PTHR33221:SF4">
    <property type="entry name" value="HTH-TYPE TRANSCRIPTIONAL REPRESSOR NSRR"/>
    <property type="match status" value="1"/>
</dbReference>
<dbReference type="NCBIfam" id="TIGR00738">
    <property type="entry name" value="rrf2_super"/>
    <property type="match status" value="1"/>
</dbReference>
<dbReference type="SUPFAM" id="SSF46785">
    <property type="entry name" value="Winged helix' DNA-binding domain"/>
    <property type="match status" value="1"/>
</dbReference>
<evidence type="ECO:0000256" key="1">
    <source>
        <dbReference type="ARBA" id="ARBA00023125"/>
    </source>
</evidence>
<dbReference type="GO" id="GO:0003700">
    <property type="term" value="F:DNA-binding transcription factor activity"/>
    <property type="evidence" value="ECO:0007669"/>
    <property type="project" value="TreeGrafter"/>
</dbReference>
<name>A0A1Q2LIT8_9HELI</name>
<dbReference type="InterPro" id="IPR036390">
    <property type="entry name" value="WH_DNA-bd_sf"/>
</dbReference>
<dbReference type="KEGG" id="hbl:XJ32_09385"/>
<dbReference type="InterPro" id="IPR036388">
    <property type="entry name" value="WH-like_DNA-bd_sf"/>
</dbReference>
<dbReference type="InterPro" id="IPR000944">
    <property type="entry name" value="Tscrpt_reg_Rrf2"/>
</dbReference>
<dbReference type="PANTHER" id="PTHR33221">
    <property type="entry name" value="WINGED HELIX-TURN-HELIX TRANSCRIPTIONAL REGULATOR, RRF2 FAMILY"/>
    <property type="match status" value="1"/>
</dbReference>
<dbReference type="Proteomes" id="UP000188298">
    <property type="component" value="Chromosome"/>
</dbReference>
<dbReference type="RefSeq" id="WP_077389305.1">
    <property type="nucleotide sequence ID" value="NZ_CALESD010000088.1"/>
</dbReference>
<accession>A0A1Q2LIT8</accession>
<proteinExistence type="predicted"/>
<dbReference type="AlphaFoldDB" id="A0A1Q2LIT8"/>
<evidence type="ECO:0000313" key="2">
    <source>
        <dbReference type="EMBL" id="AQQ60265.1"/>
    </source>
</evidence>
<evidence type="ECO:0000313" key="3">
    <source>
        <dbReference type="Proteomes" id="UP000188298"/>
    </source>
</evidence>
<reference evidence="2 3" key="1">
    <citation type="submission" date="2017-02" db="EMBL/GenBank/DDBJ databases">
        <title>Whole genome sequencing of Helicobacter bilis strain AAQJH.</title>
        <authorList>
            <person name="Conlan S."/>
            <person name="Thomas P.J."/>
            <person name="Mullikin J."/>
            <person name="Palmore T.N."/>
            <person name="Frank K.M."/>
            <person name="Segre J.A."/>
        </authorList>
    </citation>
    <scope>NUCLEOTIDE SEQUENCE [LARGE SCALE GENOMIC DNA]</scope>
    <source>
        <strain evidence="2 3">AAQJH</strain>
    </source>
</reference>
<dbReference type="GO" id="GO:0005829">
    <property type="term" value="C:cytosol"/>
    <property type="evidence" value="ECO:0007669"/>
    <property type="project" value="TreeGrafter"/>
</dbReference>
<protein>
    <submittedName>
        <fullName evidence="2">Transcriptional regulator</fullName>
    </submittedName>
</protein>
<dbReference type="Pfam" id="PF02082">
    <property type="entry name" value="Rrf2"/>
    <property type="match status" value="1"/>
</dbReference>
<dbReference type="EMBL" id="CP019645">
    <property type="protein sequence ID" value="AQQ60265.1"/>
    <property type="molecule type" value="Genomic_DNA"/>
</dbReference>
<dbReference type="Gene3D" id="1.10.10.10">
    <property type="entry name" value="Winged helix-like DNA-binding domain superfamily/Winged helix DNA-binding domain"/>
    <property type="match status" value="1"/>
</dbReference>
<organism evidence="2 3">
    <name type="scientific">Helicobacter bilis</name>
    <dbReference type="NCBI Taxonomy" id="37372"/>
    <lineage>
        <taxon>Bacteria</taxon>
        <taxon>Pseudomonadati</taxon>
        <taxon>Campylobacterota</taxon>
        <taxon>Epsilonproteobacteria</taxon>
        <taxon>Campylobacterales</taxon>
        <taxon>Helicobacteraceae</taxon>
        <taxon>Helicobacter</taxon>
    </lineage>
</organism>
<dbReference type="PROSITE" id="PS51197">
    <property type="entry name" value="HTH_RRF2_2"/>
    <property type="match status" value="1"/>
</dbReference>